<feature type="transmembrane region" description="Helical" evidence="5">
    <location>
        <begin position="42"/>
        <end position="63"/>
    </location>
</feature>
<keyword evidence="7" id="KW-1185">Reference proteome</keyword>
<dbReference type="InterPro" id="IPR038665">
    <property type="entry name" value="Voltage-dep_anion_channel_sf"/>
</dbReference>
<evidence type="ECO:0000256" key="3">
    <source>
        <dbReference type="ARBA" id="ARBA00022989"/>
    </source>
</evidence>
<keyword evidence="4 5" id="KW-0472">Membrane</keyword>
<evidence type="ECO:0000256" key="1">
    <source>
        <dbReference type="ARBA" id="ARBA00004141"/>
    </source>
</evidence>
<dbReference type="RefSeq" id="WP_093038323.1">
    <property type="nucleotide sequence ID" value="NZ_FOAG01000010.1"/>
</dbReference>
<reference evidence="6 7" key="1">
    <citation type="submission" date="2016-10" db="EMBL/GenBank/DDBJ databases">
        <authorList>
            <person name="de Groot N.N."/>
        </authorList>
    </citation>
    <scope>NUCLEOTIDE SEQUENCE [LARGE SCALE GENOMIC DNA]</scope>
    <source>
        <strain evidence="6 7">DSM 100674</strain>
    </source>
</reference>
<accession>A0A1H7UCG4</accession>
<keyword evidence="2 5" id="KW-0812">Transmembrane</keyword>
<comment type="subcellular location">
    <subcellularLocation>
        <location evidence="1">Membrane</location>
        <topology evidence="1">Multi-pass membrane protein</topology>
    </subcellularLocation>
</comment>
<evidence type="ECO:0000313" key="6">
    <source>
        <dbReference type="EMBL" id="SEL93957.1"/>
    </source>
</evidence>
<proteinExistence type="predicted"/>
<dbReference type="Gene3D" id="1.50.10.150">
    <property type="entry name" value="Voltage-dependent anion channel"/>
    <property type="match status" value="1"/>
</dbReference>
<dbReference type="OrthoDB" id="958273at2"/>
<dbReference type="CDD" id="cd09323">
    <property type="entry name" value="TDT_SLAC1_like"/>
    <property type="match status" value="1"/>
</dbReference>
<gene>
    <name evidence="6" type="ORF">SAMN05443999_11024</name>
</gene>
<dbReference type="GO" id="GO:0005886">
    <property type="term" value="C:plasma membrane"/>
    <property type="evidence" value="ECO:0007669"/>
    <property type="project" value="TreeGrafter"/>
</dbReference>
<feature type="transmembrane region" description="Helical" evidence="5">
    <location>
        <begin position="257"/>
        <end position="277"/>
    </location>
</feature>
<feature type="transmembrane region" description="Helical" evidence="5">
    <location>
        <begin position="83"/>
        <end position="104"/>
    </location>
</feature>
<dbReference type="PANTHER" id="PTHR37955">
    <property type="entry name" value="TELLURITE RESISTANCE PROTEIN TEHA"/>
    <property type="match status" value="1"/>
</dbReference>
<feature type="transmembrane region" description="Helical" evidence="5">
    <location>
        <begin position="12"/>
        <end position="30"/>
    </location>
</feature>
<dbReference type="InterPro" id="IPR052951">
    <property type="entry name" value="Tellurite_res_ion_channel"/>
</dbReference>
<evidence type="ECO:0000256" key="4">
    <source>
        <dbReference type="ARBA" id="ARBA00023136"/>
    </source>
</evidence>
<organism evidence="6 7">
    <name type="scientific">Roseovarius azorensis</name>
    <dbReference type="NCBI Taxonomy" id="1287727"/>
    <lineage>
        <taxon>Bacteria</taxon>
        <taxon>Pseudomonadati</taxon>
        <taxon>Pseudomonadota</taxon>
        <taxon>Alphaproteobacteria</taxon>
        <taxon>Rhodobacterales</taxon>
        <taxon>Roseobacteraceae</taxon>
        <taxon>Roseovarius</taxon>
    </lineage>
</organism>
<dbReference type="Proteomes" id="UP000199582">
    <property type="component" value="Unassembled WGS sequence"/>
</dbReference>
<feature type="transmembrane region" description="Helical" evidence="5">
    <location>
        <begin position="170"/>
        <end position="192"/>
    </location>
</feature>
<name>A0A1H7UCG4_9RHOB</name>
<protein>
    <submittedName>
        <fullName evidence="6">Tellurite resistance protein</fullName>
    </submittedName>
</protein>
<sequence>MRGTDQRRLQYVPVTLFTVVMGLCGFTLALRAGEVSLGLTHVMSWAAHWLTMAVFAAVALGYLAKAVRYPGAVAAEWRHPVKLAFFPAISIALVLMSIVMLVPAPWVAHVMWLIAVPMQLILTLAVVSGWISARSFQHGHLSPAWFIPAVGNVIVAIAGVPLGYLEISWFFASVGLIFWIVMLALVMNRLIFHDPLPERLQPSLVILIAPPAVGFLAWVELVGGVDEFARVLLNGAYLFTLIVAVQLPRLMRVPFSLSFWALSFPVAAVTIASFAYAEAVGSVGHRLIGIVLLAALCVIIAGLLWRTARALRADAVFQPD</sequence>
<dbReference type="GO" id="GO:0046583">
    <property type="term" value="F:monoatomic cation efflux transmembrane transporter activity"/>
    <property type="evidence" value="ECO:0007669"/>
    <property type="project" value="TreeGrafter"/>
</dbReference>
<dbReference type="AlphaFoldDB" id="A0A1H7UCG4"/>
<feature type="transmembrane region" description="Helical" evidence="5">
    <location>
        <begin position="204"/>
        <end position="222"/>
    </location>
</feature>
<feature type="transmembrane region" description="Helical" evidence="5">
    <location>
        <begin position="145"/>
        <end position="164"/>
    </location>
</feature>
<dbReference type="EMBL" id="FOAG01000010">
    <property type="protein sequence ID" value="SEL93957.1"/>
    <property type="molecule type" value="Genomic_DNA"/>
</dbReference>
<keyword evidence="3 5" id="KW-1133">Transmembrane helix</keyword>
<dbReference type="STRING" id="1287727.SAMN05443999_11024"/>
<dbReference type="PANTHER" id="PTHR37955:SF1">
    <property type="entry name" value="DEP DOMAIN-CONTAINING PROTEIN"/>
    <property type="match status" value="1"/>
</dbReference>
<dbReference type="Pfam" id="PF03595">
    <property type="entry name" value="SLAC1"/>
    <property type="match status" value="1"/>
</dbReference>
<evidence type="ECO:0000256" key="5">
    <source>
        <dbReference type="SAM" id="Phobius"/>
    </source>
</evidence>
<dbReference type="InterPro" id="IPR004695">
    <property type="entry name" value="SLAC1/Mae1/Ssu1/TehA"/>
</dbReference>
<feature type="transmembrane region" description="Helical" evidence="5">
    <location>
        <begin position="228"/>
        <end position="245"/>
    </location>
</feature>
<feature type="transmembrane region" description="Helical" evidence="5">
    <location>
        <begin position="110"/>
        <end position="133"/>
    </location>
</feature>
<evidence type="ECO:0000313" key="7">
    <source>
        <dbReference type="Proteomes" id="UP000199582"/>
    </source>
</evidence>
<feature type="transmembrane region" description="Helical" evidence="5">
    <location>
        <begin position="283"/>
        <end position="305"/>
    </location>
</feature>
<evidence type="ECO:0000256" key="2">
    <source>
        <dbReference type="ARBA" id="ARBA00022692"/>
    </source>
</evidence>